<accession>A0A2D4I7H2</accession>
<name>A0A2D4I7H2_MICLE</name>
<reference evidence="1" key="2">
    <citation type="submission" date="2017-11" db="EMBL/GenBank/DDBJ databases">
        <title>Coralsnake Venomics: Analyses of Venom Gland Transcriptomes and Proteomes of Six Brazilian Taxa.</title>
        <authorList>
            <person name="Aird S.D."/>
            <person name="Jorge da Silva N."/>
            <person name="Qiu L."/>
            <person name="Villar-Briones A."/>
            <person name="Aparecida-Saddi V."/>
            <person name="Campos-Telles M.P."/>
            <person name="Grau M."/>
            <person name="Mikheyev A.S."/>
        </authorList>
    </citation>
    <scope>NUCLEOTIDE SEQUENCE</scope>
    <source>
        <tissue evidence="1">Venom_gland</tissue>
    </source>
</reference>
<evidence type="ECO:0000313" key="1">
    <source>
        <dbReference type="EMBL" id="LAA80150.1"/>
    </source>
</evidence>
<protein>
    <submittedName>
        <fullName evidence="1">Uncharacterized protein</fullName>
    </submittedName>
</protein>
<proteinExistence type="predicted"/>
<dbReference type="AlphaFoldDB" id="A0A2D4I7H2"/>
<dbReference type="EMBL" id="IACK01085311">
    <property type="protein sequence ID" value="LAA80150.1"/>
    <property type="molecule type" value="Transcribed_RNA"/>
</dbReference>
<sequence>MKPARRGAGSCRKNPVCCRIVSQPHLHKALGSTLWLTKHKKVTCPYNTYLYRGLTPDLAYRDCPAVTNKSKKGVLFARQSDVHNAVGQLGHVSISSSFHSQNSRC</sequence>
<reference evidence="1" key="1">
    <citation type="submission" date="2017-07" db="EMBL/GenBank/DDBJ databases">
        <authorList>
            <person name="Mikheyev A."/>
            <person name="Grau M."/>
        </authorList>
    </citation>
    <scope>NUCLEOTIDE SEQUENCE</scope>
    <source>
        <tissue evidence="1">Venom_gland</tissue>
    </source>
</reference>
<organism evidence="1">
    <name type="scientific">Micrurus lemniscatus lemniscatus</name>
    <dbReference type="NCBI Taxonomy" id="129467"/>
    <lineage>
        <taxon>Eukaryota</taxon>
        <taxon>Metazoa</taxon>
        <taxon>Chordata</taxon>
        <taxon>Craniata</taxon>
        <taxon>Vertebrata</taxon>
        <taxon>Euteleostomi</taxon>
        <taxon>Lepidosauria</taxon>
        <taxon>Squamata</taxon>
        <taxon>Bifurcata</taxon>
        <taxon>Unidentata</taxon>
        <taxon>Episquamata</taxon>
        <taxon>Toxicofera</taxon>
        <taxon>Serpentes</taxon>
        <taxon>Colubroidea</taxon>
        <taxon>Elapidae</taxon>
        <taxon>Elapinae</taxon>
        <taxon>Micrurus</taxon>
    </lineage>
</organism>